<protein>
    <submittedName>
        <fullName evidence="2">Uncharacterized protein</fullName>
    </submittedName>
</protein>
<comment type="caution">
    <text evidence="2">The sequence shown here is derived from an EMBL/GenBank/DDBJ whole genome shotgun (WGS) entry which is preliminary data.</text>
</comment>
<reference evidence="2" key="1">
    <citation type="submission" date="2023-07" db="EMBL/GenBank/DDBJ databases">
        <title>draft genome sequence of fig (Ficus carica).</title>
        <authorList>
            <person name="Takahashi T."/>
            <person name="Nishimura K."/>
        </authorList>
    </citation>
    <scope>NUCLEOTIDE SEQUENCE</scope>
</reference>
<evidence type="ECO:0000313" key="2">
    <source>
        <dbReference type="EMBL" id="GMN57429.1"/>
    </source>
</evidence>
<dbReference type="AlphaFoldDB" id="A0AA88DLC1"/>
<keyword evidence="1" id="KW-1133">Transmembrane helix</keyword>
<dbReference type="Proteomes" id="UP001187192">
    <property type="component" value="Unassembled WGS sequence"/>
</dbReference>
<evidence type="ECO:0000313" key="3">
    <source>
        <dbReference type="Proteomes" id="UP001187192"/>
    </source>
</evidence>
<dbReference type="Gramene" id="FCD_00021731-RA">
    <property type="protein sequence ID" value="FCD_00021731-RA:cds"/>
    <property type="gene ID" value="FCD_00021731"/>
</dbReference>
<evidence type="ECO:0000256" key="1">
    <source>
        <dbReference type="SAM" id="Phobius"/>
    </source>
</evidence>
<dbReference type="EMBL" id="BTGU01000070">
    <property type="protein sequence ID" value="GMN57429.1"/>
    <property type="molecule type" value="Genomic_DNA"/>
</dbReference>
<gene>
    <name evidence="2" type="ORF">TIFTF001_026554</name>
</gene>
<name>A0AA88DLC1_FICCA</name>
<organism evidence="2 3">
    <name type="scientific">Ficus carica</name>
    <name type="common">Common fig</name>
    <dbReference type="NCBI Taxonomy" id="3494"/>
    <lineage>
        <taxon>Eukaryota</taxon>
        <taxon>Viridiplantae</taxon>
        <taxon>Streptophyta</taxon>
        <taxon>Embryophyta</taxon>
        <taxon>Tracheophyta</taxon>
        <taxon>Spermatophyta</taxon>
        <taxon>Magnoliopsida</taxon>
        <taxon>eudicotyledons</taxon>
        <taxon>Gunneridae</taxon>
        <taxon>Pentapetalae</taxon>
        <taxon>rosids</taxon>
        <taxon>fabids</taxon>
        <taxon>Rosales</taxon>
        <taxon>Moraceae</taxon>
        <taxon>Ficeae</taxon>
        <taxon>Ficus</taxon>
    </lineage>
</organism>
<sequence>MYASRTLTKGIELLASLDLCLTGARLFRCALLLLPAGGTVLLSVIIKSLIRQHFLALALALALALTLLLEKCTLCYVIYYIMYPTSYNMDNRGLSLQ</sequence>
<proteinExistence type="predicted"/>
<feature type="transmembrane region" description="Helical" evidence="1">
    <location>
        <begin position="58"/>
        <end position="82"/>
    </location>
</feature>
<accession>A0AA88DLC1</accession>
<keyword evidence="3" id="KW-1185">Reference proteome</keyword>
<keyword evidence="1" id="KW-0472">Membrane</keyword>
<feature type="transmembrane region" description="Helical" evidence="1">
    <location>
        <begin position="25"/>
        <end position="46"/>
    </location>
</feature>
<keyword evidence="1" id="KW-0812">Transmembrane</keyword>